<dbReference type="EMBL" id="JBBLZC010000002">
    <property type="protein sequence ID" value="MEK0082222.1"/>
    <property type="molecule type" value="Genomic_DNA"/>
</dbReference>
<feature type="compositionally biased region" description="Pro residues" evidence="1">
    <location>
        <begin position="101"/>
        <end position="111"/>
    </location>
</feature>
<sequence>MSRAPPRLAPCAAVLAFLVSATGTPSPGVAQQDDLLDPGAAQLQRELRSLQNRGPSPGSGMQLDRARRELLRQGGGVYFTPEQARINRELGRLRRDLEQRAPPPAQKPPALPDEGLPRSYGRNQDDALPSTTRQGLFTAGRLVDRAEAAFRAGRVQQARSDLAAARGFLGDGAGGDAALARLRARIDGLETRLAADGTAEGR</sequence>
<reference evidence="2 3" key="1">
    <citation type="submission" date="2024-01" db="EMBL/GenBank/DDBJ databases">
        <title>Multi-omics insights into the function and evolution of sodium benzoate biodegradation pathways in Benzoatithermus flavus gen. nov., sp. nov. from hot spring.</title>
        <authorList>
            <person name="Hu C.-J."/>
            <person name="Li W.-J."/>
        </authorList>
    </citation>
    <scope>NUCLEOTIDE SEQUENCE [LARGE SCALE GENOMIC DNA]</scope>
    <source>
        <strain evidence="2 3">SYSU G07066</strain>
    </source>
</reference>
<proteinExistence type="predicted"/>
<feature type="region of interest" description="Disordered" evidence="1">
    <location>
        <begin position="96"/>
        <end position="135"/>
    </location>
</feature>
<comment type="caution">
    <text evidence="2">The sequence shown here is derived from an EMBL/GenBank/DDBJ whole genome shotgun (WGS) entry which is preliminary data.</text>
</comment>
<evidence type="ECO:0000313" key="3">
    <source>
        <dbReference type="Proteomes" id="UP001375743"/>
    </source>
</evidence>
<gene>
    <name evidence="2" type="ORF">U1T56_03590</name>
</gene>
<name>A0ABU8XM11_9PROT</name>
<evidence type="ECO:0008006" key="4">
    <source>
        <dbReference type="Google" id="ProtNLM"/>
    </source>
</evidence>
<evidence type="ECO:0000256" key="1">
    <source>
        <dbReference type="SAM" id="MobiDB-lite"/>
    </source>
</evidence>
<organism evidence="2 3">
    <name type="scientific">Benzoatithermus flavus</name>
    <dbReference type="NCBI Taxonomy" id="3108223"/>
    <lineage>
        <taxon>Bacteria</taxon>
        <taxon>Pseudomonadati</taxon>
        <taxon>Pseudomonadota</taxon>
        <taxon>Alphaproteobacteria</taxon>
        <taxon>Geminicoccales</taxon>
        <taxon>Geminicoccaceae</taxon>
        <taxon>Benzoatithermus</taxon>
    </lineage>
</organism>
<protein>
    <recommendedName>
        <fullName evidence="4">DUF4398 domain-containing protein</fullName>
    </recommendedName>
</protein>
<dbReference type="Proteomes" id="UP001375743">
    <property type="component" value="Unassembled WGS sequence"/>
</dbReference>
<keyword evidence="3" id="KW-1185">Reference proteome</keyword>
<dbReference type="RefSeq" id="WP_418158070.1">
    <property type="nucleotide sequence ID" value="NZ_JBBLZC010000002.1"/>
</dbReference>
<feature type="region of interest" description="Disordered" evidence="1">
    <location>
        <begin position="47"/>
        <end position="67"/>
    </location>
</feature>
<accession>A0ABU8XM11</accession>
<evidence type="ECO:0000313" key="2">
    <source>
        <dbReference type="EMBL" id="MEK0082222.1"/>
    </source>
</evidence>